<evidence type="ECO:0000313" key="1">
    <source>
        <dbReference type="EMBL" id="QIZ05681.1"/>
    </source>
</evidence>
<gene>
    <name evidence="1" type="ORF">HFZ78_02085</name>
</gene>
<reference evidence="1 2" key="1">
    <citation type="submission" date="2020-04" db="EMBL/GenBank/DDBJ databases">
        <title>Genome-Wide Identification of 5-Methylcytosine Sites in Bacterial Genomes By High-Throughput Sequencing of MspJI Restriction Fragments.</title>
        <authorList>
            <person name="Wu V."/>
        </authorList>
    </citation>
    <scope>NUCLEOTIDE SEQUENCE [LARGE SCALE GENOMIC DNA]</scope>
    <source>
        <strain evidence="1 2">S2</strain>
    </source>
</reference>
<accession>A0A6H1NX69</accession>
<dbReference type="AlphaFoldDB" id="A0A6H1NX69"/>
<reference evidence="1 2" key="2">
    <citation type="submission" date="2020-04" db="EMBL/GenBank/DDBJ databases">
        <authorList>
            <person name="Fomenkov A."/>
            <person name="Anton B.P."/>
            <person name="Roberts R.J."/>
        </authorList>
    </citation>
    <scope>NUCLEOTIDE SEQUENCE [LARGE SCALE GENOMIC DNA]</scope>
    <source>
        <strain evidence="1 2">S2</strain>
    </source>
</reference>
<dbReference type="Proteomes" id="UP000501868">
    <property type="component" value="Chromosome"/>
</dbReference>
<dbReference type="EMBL" id="CP051128">
    <property type="protein sequence ID" value="QIZ05681.1"/>
    <property type="molecule type" value="Genomic_DNA"/>
</dbReference>
<organism evidence="1 2">
    <name type="scientific">Priestia megaterium</name>
    <name type="common">Bacillus megaterium</name>
    <dbReference type="NCBI Taxonomy" id="1404"/>
    <lineage>
        <taxon>Bacteria</taxon>
        <taxon>Bacillati</taxon>
        <taxon>Bacillota</taxon>
        <taxon>Bacilli</taxon>
        <taxon>Bacillales</taxon>
        <taxon>Bacillaceae</taxon>
        <taxon>Priestia</taxon>
    </lineage>
</organism>
<sequence length="275" mass="33579">MEEQKQYRDDLLEWCNNIYSNWESMKPKVTRLYDLESLEEWEGSCRQLKEKLQSDLNVDFDDYLTAKSLYEQWEQLFKGTNANQEEIEVDSDQRLEWEEEHPYHEELLETNTNQEEIEVNSDQRLEWEDEKPYHEELLERAAYQEEIEVDSHQRLEWEDEQPFHEGLMERAAYQEEIEVDTDKRVDLDEELQYREELLEWCNSIYSNWESMKPRFSKLFDLKSLEEWEVSCRNLKEKLQEDLKADFDDYQTAKSLYEQWEQLFKESNANKEAIGG</sequence>
<proteinExistence type="predicted"/>
<evidence type="ECO:0000313" key="2">
    <source>
        <dbReference type="Proteomes" id="UP000501868"/>
    </source>
</evidence>
<name>A0A6H1NX69_PRIMG</name>
<protein>
    <submittedName>
        <fullName evidence="1">Uncharacterized protein</fullName>
    </submittedName>
</protein>